<dbReference type="PANTHER" id="PTHR11814">
    <property type="entry name" value="SULFATE TRANSPORTER"/>
    <property type="match status" value="1"/>
</dbReference>
<feature type="transmembrane region" description="Helical" evidence="5">
    <location>
        <begin position="21"/>
        <end position="42"/>
    </location>
</feature>
<dbReference type="InterPro" id="IPR011547">
    <property type="entry name" value="SLC26A/SulP_dom"/>
</dbReference>
<dbReference type="InterPro" id="IPR036513">
    <property type="entry name" value="STAS_dom_sf"/>
</dbReference>
<feature type="transmembrane region" description="Helical" evidence="5">
    <location>
        <begin position="175"/>
        <end position="195"/>
    </location>
</feature>
<evidence type="ECO:0000313" key="8">
    <source>
        <dbReference type="Proteomes" id="UP001595379"/>
    </source>
</evidence>
<dbReference type="Proteomes" id="UP001595379">
    <property type="component" value="Unassembled WGS sequence"/>
</dbReference>
<feature type="transmembrane region" description="Helical" evidence="5">
    <location>
        <begin position="343"/>
        <end position="363"/>
    </location>
</feature>
<feature type="transmembrane region" description="Helical" evidence="5">
    <location>
        <begin position="100"/>
        <end position="121"/>
    </location>
</feature>
<protein>
    <submittedName>
        <fullName evidence="7">SulP family inorganic anion transporter</fullName>
    </submittedName>
</protein>
<dbReference type="CDD" id="cd07042">
    <property type="entry name" value="STAS_SulP_like_sulfate_transporter"/>
    <property type="match status" value="1"/>
</dbReference>
<dbReference type="PROSITE" id="PS01130">
    <property type="entry name" value="SLC26A"/>
    <property type="match status" value="1"/>
</dbReference>
<feature type="transmembrane region" description="Helical" evidence="5">
    <location>
        <begin position="368"/>
        <end position="384"/>
    </location>
</feature>
<proteinExistence type="predicted"/>
<dbReference type="InterPro" id="IPR018045">
    <property type="entry name" value="S04_transporter_CS"/>
</dbReference>
<feature type="domain" description="STAS" evidence="6">
    <location>
        <begin position="453"/>
        <end position="566"/>
    </location>
</feature>
<evidence type="ECO:0000256" key="2">
    <source>
        <dbReference type="ARBA" id="ARBA00022692"/>
    </source>
</evidence>
<comment type="caution">
    <text evidence="7">The sequence shown here is derived from an EMBL/GenBank/DDBJ whole genome shotgun (WGS) entry which is preliminary data.</text>
</comment>
<dbReference type="InterPro" id="IPR001902">
    <property type="entry name" value="SLC26A/SulP_fam"/>
</dbReference>
<evidence type="ECO:0000259" key="6">
    <source>
        <dbReference type="PROSITE" id="PS50801"/>
    </source>
</evidence>
<dbReference type="InterPro" id="IPR002645">
    <property type="entry name" value="STAS_dom"/>
</dbReference>
<feature type="transmembrane region" description="Helical" evidence="5">
    <location>
        <begin position="74"/>
        <end position="94"/>
    </location>
</feature>
<feature type="transmembrane region" description="Helical" evidence="5">
    <location>
        <begin position="265"/>
        <end position="285"/>
    </location>
</feature>
<comment type="subcellular location">
    <subcellularLocation>
        <location evidence="1">Membrane</location>
        <topology evidence="1">Multi-pass membrane protein</topology>
    </subcellularLocation>
</comment>
<reference evidence="8" key="1">
    <citation type="journal article" date="2019" name="Int. J. Syst. Evol. Microbiol.">
        <title>The Global Catalogue of Microorganisms (GCM) 10K type strain sequencing project: providing services to taxonomists for standard genome sequencing and annotation.</title>
        <authorList>
            <consortium name="The Broad Institute Genomics Platform"/>
            <consortium name="The Broad Institute Genome Sequencing Center for Infectious Disease"/>
            <person name="Wu L."/>
            <person name="Ma J."/>
        </authorList>
    </citation>
    <scope>NUCLEOTIDE SEQUENCE [LARGE SCALE GENOMIC DNA]</scope>
    <source>
        <strain evidence="8">KCTC 52487</strain>
    </source>
</reference>
<dbReference type="PROSITE" id="PS50801">
    <property type="entry name" value="STAS"/>
    <property type="match status" value="1"/>
</dbReference>
<dbReference type="Pfam" id="PF00916">
    <property type="entry name" value="Sulfate_transp"/>
    <property type="match status" value="1"/>
</dbReference>
<dbReference type="NCBIfam" id="TIGR00815">
    <property type="entry name" value="sulP"/>
    <property type="match status" value="1"/>
</dbReference>
<feature type="transmembrane region" description="Helical" evidence="5">
    <location>
        <begin position="48"/>
        <end position="67"/>
    </location>
</feature>
<evidence type="ECO:0000256" key="1">
    <source>
        <dbReference type="ARBA" id="ARBA00004141"/>
    </source>
</evidence>
<evidence type="ECO:0000313" key="7">
    <source>
        <dbReference type="EMBL" id="MFC2927417.1"/>
    </source>
</evidence>
<organism evidence="7 8">
    <name type="scientific">Hyphobacterium vulgare</name>
    <dbReference type="NCBI Taxonomy" id="1736751"/>
    <lineage>
        <taxon>Bacteria</taxon>
        <taxon>Pseudomonadati</taxon>
        <taxon>Pseudomonadota</taxon>
        <taxon>Alphaproteobacteria</taxon>
        <taxon>Maricaulales</taxon>
        <taxon>Maricaulaceae</taxon>
        <taxon>Hyphobacterium</taxon>
    </lineage>
</organism>
<gene>
    <name evidence="7" type="ORF">ACFOOR_15020</name>
</gene>
<keyword evidence="3 5" id="KW-1133">Transmembrane helix</keyword>
<dbReference type="SUPFAM" id="SSF52091">
    <property type="entry name" value="SpoIIaa-like"/>
    <property type="match status" value="1"/>
</dbReference>
<feature type="transmembrane region" description="Helical" evidence="5">
    <location>
        <begin position="216"/>
        <end position="239"/>
    </location>
</feature>
<keyword evidence="4 5" id="KW-0472">Membrane</keyword>
<dbReference type="EMBL" id="JBHRSV010000031">
    <property type="protein sequence ID" value="MFC2927417.1"/>
    <property type="molecule type" value="Genomic_DNA"/>
</dbReference>
<feature type="transmembrane region" description="Helical" evidence="5">
    <location>
        <begin position="404"/>
        <end position="427"/>
    </location>
</feature>
<evidence type="ECO:0000256" key="3">
    <source>
        <dbReference type="ARBA" id="ARBA00022989"/>
    </source>
</evidence>
<feature type="transmembrane region" description="Helical" evidence="5">
    <location>
        <begin position="133"/>
        <end position="155"/>
    </location>
</feature>
<evidence type="ECO:0000256" key="5">
    <source>
        <dbReference type="SAM" id="Phobius"/>
    </source>
</evidence>
<sequence>MKLSRYLPILDWGRRYTGQTLVSDLNAALIVTIMLIPQSLAYAMLAGLPPQVGLYASILPLIVYALFGTSRQLAVGPVAILSLMTAAAASRIAAPGSPAYVEAALVLALLSGAILLVMGLLRMGFLANFLSHPVVSGFITASGLIIAASQLKHILGVQAEGHNLFSQLFSLARDLPRTNIPTLVIGLASLAFLAWARSGLKPLLRSLGVPETPATLVSRAGPVFAVIASIVAVTALGLADRGVRILGDVPRDLPALGIPRFDADVWAQLAGSAALIALIGFVESVSVGRTLAAKKRQRIDANQELVALGAASLSSGLSSGYPVTGGLARSAVNLDAGAETPAAGAFTAIGIALATLFLTPFLYNLPQAVLAATIIIAVLSLVNLKEVVKVWRFSKTDFAAMGGTITVTLSFGVEWGITTGVVLSLFLHLYNTSRPHFAIVGQVPGSQHFRNVNRHPVVVPDAILTIRVDESLYFASANFLEETAAQILANRPDLKHLILMCPAVNRIDASGLESLEAINRRLDDAGAKLHLSEVKGPVMDALKRSHFPAELTGKVYLHQFEAIRDLDPDCAAAALSGSAPTTEPGATPCPSQRLAGMAAVWK</sequence>
<evidence type="ECO:0000256" key="4">
    <source>
        <dbReference type="ARBA" id="ARBA00023136"/>
    </source>
</evidence>
<keyword evidence="2 5" id="KW-0812">Transmembrane</keyword>
<dbReference type="Pfam" id="PF01740">
    <property type="entry name" value="STAS"/>
    <property type="match status" value="1"/>
</dbReference>
<name>A0ABV7A1G4_9PROT</name>
<dbReference type="Gene3D" id="3.30.750.24">
    <property type="entry name" value="STAS domain"/>
    <property type="match status" value="1"/>
</dbReference>
<dbReference type="RefSeq" id="WP_343165260.1">
    <property type="nucleotide sequence ID" value="NZ_JBHRSV010000031.1"/>
</dbReference>
<keyword evidence="8" id="KW-1185">Reference proteome</keyword>
<accession>A0ABV7A1G4</accession>